<organism evidence="2 3">
    <name type="scientific">Winogradskyella pelagia</name>
    <dbReference type="NCBI Taxonomy" id="2819984"/>
    <lineage>
        <taxon>Bacteria</taxon>
        <taxon>Pseudomonadati</taxon>
        <taxon>Bacteroidota</taxon>
        <taxon>Flavobacteriia</taxon>
        <taxon>Flavobacteriales</taxon>
        <taxon>Flavobacteriaceae</taxon>
        <taxon>Winogradskyella</taxon>
    </lineage>
</organism>
<name>A0ABS3SZ01_9FLAO</name>
<protein>
    <submittedName>
        <fullName evidence="2">YceI family protein</fullName>
    </submittedName>
</protein>
<dbReference type="PANTHER" id="PTHR34406">
    <property type="entry name" value="PROTEIN YCEI"/>
    <property type="match status" value="1"/>
</dbReference>
<dbReference type="SUPFAM" id="SSF101874">
    <property type="entry name" value="YceI-like"/>
    <property type="match status" value="1"/>
</dbReference>
<dbReference type="InterPro" id="IPR007372">
    <property type="entry name" value="Lipid/polyisoprenoid-bd_YceI"/>
</dbReference>
<comment type="caution">
    <text evidence="2">The sequence shown here is derived from an EMBL/GenBank/DDBJ whole genome shotgun (WGS) entry which is preliminary data.</text>
</comment>
<dbReference type="PANTHER" id="PTHR34406:SF1">
    <property type="entry name" value="PROTEIN YCEI"/>
    <property type="match status" value="1"/>
</dbReference>
<dbReference type="EMBL" id="JAGEVF010000002">
    <property type="protein sequence ID" value="MBO3115698.1"/>
    <property type="molecule type" value="Genomic_DNA"/>
</dbReference>
<keyword evidence="3" id="KW-1185">Reference proteome</keyword>
<dbReference type="Proteomes" id="UP000676776">
    <property type="component" value="Unassembled WGS sequence"/>
</dbReference>
<dbReference type="InterPro" id="IPR036761">
    <property type="entry name" value="TTHA0802/YceI-like_sf"/>
</dbReference>
<evidence type="ECO:0000259" key="1">
    <source>
        <dbReference type="SMART" id="SM00867"/>
    </source>
</evidence>
<reference evidence="2 3" key="1">
    <citation type="submission" date="2021-03" db="EMBL/GenBank/DDBJ databases">
        <title>Winogradskyella sp. nov., isolated from costal sediment.</title>
        <authorList>
            <person name="Gao C."/>
        </authorList>
    </citation>
    <scope>NUCLEOTIDE SEQUENCE [LARGE SCALE GENOMIC DNA]</scope>
    <source>
        <strain evidence="2 3">DF17</strain>
    </source>
</reference>
<feature type="domain" description="Lipid/polyisoprenoid-binding YceI-like" evidence="1">
    <location>
        <begin position="23"/>
        <end position="186"/>
    </location>
</feature>
<dbReference type="SMART" id="SM00867">
    <property type="entry name" value="YceI"/>
    <property type="match status" value="1"/>
</dbReference>
<dbReference type="Gene3D" id="2.40.128.110">
    <property type="entry name" value="Lipid/polyisoprenoid-binding, YceI-like"/>
    <property type="match status" value="1"/>
</dbReference>
<dbReference type="RefSeq" id="WP_208152475.1">
    <property type="nucleotide sequence ID" value="NZ_JAGEVF010000002.1"/>
</dbReference>
<sequence length="186" mass="21084">MASYKFYLSFLAIAYSTLIFSQSKIIDKVQSTLNWTGKAAFNAYSLTGNLKVKNGTALIRNDSLIALKIIVDMKSLHHENGTLKSHLRSKDFFEVKTYDTATFALIEPALIRDNSAKITGYFTIKNHPKKESLTLNFSDNQSLIRFEMSLDRTDYGINFNSPSFYEKLKDDAIADEISIKGQLKMN</sequence>
<gene>
    <name evidence="2" type="ORF">J4050_03010</name>
</gene>
<dbReference type="Pfam" id="PF04264">
    <property type="entry name" value="YceI"/>
    <property type="match status" value="1"/>
</dbReference>
<proteinExistence type="predicted"/>
<evidence type="ECO:0000313" key="2">
    <source>
        <dbReference type="EMBL" id="MBO3115698.1"/>
    </source>
</evidence>
<accession>A0ABS3SZ01</accession>
<evidence type="ECO:0000313" key="3">
    <source>
        <dbReference type="Proteomes" id="UP000676776"/>
    </source>
</evidence>